<dbReference type="InterPro" id="IPR044964">
    <property type="entry name" value="RCD1/SRO1-5"/>
</dbReference>
<evidence type="ECO:0000313" key="9">
    <source>
        <dbReference type="EMBL" id="JAG88127.1"/>
    </source>
</evidence>
<evidence type="ECO:0000256" key="4">
    <source>
        <dbReference type="ARBA" id="ARBA00023242"/>
    </source>
</evidence>
<feature type="domain" description="WWE" evidence="6">
    <location>
        <begin position="71"/>
        <end position="146"/>
    </location>
</feature>
<keyword evidence="2" id="KW-0217">Developmental protein</keyword>
<keyword evidence="3" id="KW-0346">Stress response</keyword>
<feature type="region of interest" description="Disordered" evidence="5">
    <location>
        <begin position="334"/>
        <end position="366"/>
    </location>
</feature>
<dbReference type="Gene3D" id="3.90.228.10">
    <property type="match status" value="1"/>
</dbReference>
<dbReference type="PANTHER" id="PTHR32263:SF19">
    <property type="entry name" value="OS03G0230300 PROTEIN"/>
    <property type="match status" value="1"/>
</dbReference>
<dbReference type="AlphaFoldDB" id="A0A0C9S730"/>
<feature type="domain" description="PARP catalytic" evidence="7">
    <location>
        <begin position="425"/>
        <end position="638"/>
    </location>
</feature>
<dbReference type="Pfam" id="PF12174">
    <property type="entry name" value="RST"/>
    <property type="match status" value="1"/>
</dbReference>
<dbReference type="PANTHER" id="PTHR32263">
    <property type="entry name" value="INACTIVE POLY [ADP-RIBOSE] POLYMERASE SRO4-RELATED"/>
    <property type="match status" value="1"/>
</dbReference>
<dbReference type="EMBL" id="GCHU01009781">
    <property type="protein sequence ID" value="JAG88127.1"/>
    <property type="molecule type" value="Transcribed_RNA"/>
</dbReference>
<evidence type="ECO:0000256" key="2">
    <source>
        <dbReference type="ARBA" id="ARBA00022473"/>
    </source>
</evidence>
<feature type="domain" description="RST" evidence="8">
    <location>
        <begin position="684"/>
        <end position="755"/>
    </location>
</feature>
<reference evidence="9" key="1">
    <citation type="submission" date="2015-02" db="EMBL/GenBank/DDBJ databases">
        <title>A transcriptome of Wollemia nobilis - a relic of Gondwana.</title>
        <authorList>
            <person name="Chia J.Y."/>
            <person name="Leong Y.S."/>
            <person name="Abdul Karim S."/>
            <person name="Wan Azmi N."/>
            <person name="Hercus R."/>
            <person name="Croft L."/>
        </authorList>
    </citation>
    <scope>NUCLEOTIDE SEQUENCE</scope>
    <source>
        <strain evidence="9">MaeBrown</strain>
        <tissue evidence="9">Leaf</tissue>
    </source>
</reference>
<keyword evidence="4" id="KW-0539">Nucleus</keyword>
<name>A0A0C9S730_9CONI</name>
<protein>
    <submittedName>
        <fullName evidence="9">TSA: Wollemia nobilis Ref_Wollemi_Transcript_9835_3713 transcribed RNA sequence</fullName>
    </submittedName>
</protein>
<evidence type="ECO:0000256" key="5">
    <source>
        <dbReference type="SAM" id="MobiDB-lite"/>
    </source>
</evidence>
<dbReference type="InterPro" id="IPR022003">
    <property type="entry name" value="RST"/>
</dbReference>
<proteinExistence type="predicted"/>
<evidence type="ECO:0000256" key="3">
    <source>
        <dbReference type="ARBA" id="ARBA00023016"/>
    </source>
</evidence>
<dbReference type="PROSITE" id="PS50918">
    <property type="entry name" value="WWE"/>
    <property type="match status" value="1"/>
</dbReference>
<dbReference type="Pfam" id="PF23467">
    <property type="entry name" value="WWE_5"/>
    <property type="match status" value="1"/>
</dbReference>
<accession>A0A0C9S730</accession>
<dbReference type="InterPro" id="IPR037197">
    <property type="entry name" value="WWE_dom_sf"/>
</dbReference>
<dbReference type="InterPro" id="IPR004170">
    <property type="entry name" value="WWE_dom"/>
</dbReference>
<comment type="subcellular location">
    <subcellularLocation>
        <location evidence="1">Nucleus</location>
    </subcellularLocation>
</comment>
<feature type="region of interest" description="Disordered" evidence="5">
    <location>
        <begin position="395"/>
        <end position="415"/>
    </location>
</feature>
<dbReference type="SUPFAM" id="SSF117839">
    <property type="entry name" value="WWE domain"/>
    <property type="match status" value="1"/>
</dbReference>
<dbReference type="InterPro" id="IPR057823">
    <property type="entry name" value="WWE_RCD1"/>
</dbReference>
<evidence type="ECO:0000259" key="8">
    <source>
        <dbReference type="PROSITE" id="PS51879"/>
    </source>
</evidence>
<dbReference type="PROSITE" id="PS51879">
    <property type="entry name" value="RST"/>
    <property type="match status" value="1"/>
</dbReference>
<dbReference type="GO" id="GO:0003950">
    <property type="term" value="F:NAD+ poly-ADP-ribosyltransferase activity"/>
    <property type="evidence" value="ECO:0007669"/>
    <property type="project" value="InterPro"/>
</dbReference>
<evidence type="ECO:0000259" key="7">
    <source>
        <dbReference type="PROSITE" id="PS51059"/>
    </source>
</evidence>
<evidence type="ECO:0000256" key="1">
    <source>
        <dbReference type="ARBA" id="ARBA00004123"/>
    </source>
</evidence>
<dbReference type="Pfam" id="PF00644">
    <property type="entry name" value="PARP"/>
    <property type="match status" value="1"/>
</dbReference>
<dbReference type="Gene3D" id="3.30.720.50">
    <property type="match status" value="1"/>
</dbReference>
<dbReference type="PROSITE" id="PS51059">
    <property type="entry name" value="PARP_CATALYTIC"/>
    <property type="match status" value="1"/>
</dbReference>
<dbReference type="SUPFAM" id="SSF56399">
    <property type="entry name" value="ADP-ribosylation"/>
    <property type="match status" value="1"/>
</dbReference>
<organism evidence="9">
    <name type="scientific">Wollemia nobilis</name>
    <dbReference type="NCBI Taxonomy" id="56998"/>
    <lineage>
        <taxon>Eukaryota</taxon>
        <taxon>Viridiplantae</taxon>
        <taxon>Streptophyta</taxon>
        <taxon>Embryophyta</taxon>
        <taxon>Tracheophyta</taxon>
        <taxon>Spermatophyta</taxon>
        <taxon>Pinopsida</taxon>
        <taxon>Pinidae</taxon>
        <taxon>Conifers II</taxon>
        <taxon>Araucariales</taxon>
        <taxon>Araucariaceae</taxon>
        <taxon>Wollemia</taxon>
    </lineage>
</organism>
<dbReference type="InterPro" id="IPR012317">
    <property type="entry name" value="Poly(ADP-ribose)pol_cat_dom"/>
</dbReference>
<evidence type="ECO:0000259" key="6">
    <source>
        <dbReference type="PROSITE" id="PS50918"/>
    </source>
</evidence>
<dbReference type="GO" id="GO:0005634">
    <property type="term" value="C:nucleus"/>
    <property type="evidence" value="ECO:0007669"/>
    <property type="project" value="UniProtKB-SubCell"/>
</dbReference>
<sequence length="873" mass="96443">MPEMKGERKYFCQLGRKIVERAQMKKKGWNRCHRALTLGNWVNLSKNGTKKGTNPQCCSAHQCCSGKAALDNYQNFRKSAVPARVMYFWNGIWNDFSDQVSISLKEAFSAGMPTVGVEIDGSRYLVDFLRMLQIDLRGGYQRSIGWIDEKGKCFFPKTVLEDNIDGEEASPKVEVEVEIRITPTEASNTENCGGVDGNIKAELLEVSKTKRDCLPSNSDVSKNKKCGLLNTEPLVEVGSKQPAVEIVRMDELKTIHLTNNTSIKAPICATEFERGPRAVDLSMVPKPKHDRTEVLVIDPPLKPLTKNIPTSIPTGIENPQTKLLTNPVLNDVPTAGTTKLESGSLDRGLLKVPKPEPLTEPSSTSLRISHLANKTPGAPMGTKVLEKEKGSRVSCDEAGGGAAKAKCHSHSDSQQSSRSVATEFELLDGKLIKLKDSDIEYMHVQKKFLDGLRKVSLRTIITGIYRNSHKSALGQARLEAFQKQIEITENSRGNANIRYAWHGTSLTCVSTVIVHGFSHTRILENGPAYGVGVYLSPGDCSYLSVPFSDLDKKGEQCVVLCRVILGNVEEVPIGSHQFHPSSDKFDSGVDDLINPKYHIIWSTHMNTHILPEYIISFKAPQLCDDGLESNPRVVDIPRSVGSNLQDAEVAVANESSLHEVMEPCINSTKESQQKIHAPIKESGRMPSLPTMSFLKLLSIISKFLPTASINALEGLYTAYKVGRIGKDVFTKKVRMIAGERVLLAVIRSCRAQAKGTEMLSMAKYGQSPVACPERQSPKTEFSTCMDQKDQMQLDRANHAAQSLLAIKRLNTESHSTVLMDQRSATVQRSEVNVQSSSRQKIFSNRQPILCENELSPLRSQQNLQAIRDAGYQG</sequence>